<evidence type="ECO:0000313" key="2">
    <source>
        <dbReference type="EnsemblMetazoa" id="AALFPA23_016683.P24344"/>
    </source>
</evidence>
<organism evidence="2 3">
    <name type="scientific">Aedes albopictus</name>
    <name type="common">Asian tiger mosquito</name>
    <name type="synonym">Stegomyia albopicta</name>
    <dbReference type="NCBI Taxonomy" id="7160"/>
    <lineage>
        <taxon>Eukaryota</taxon>
        <taxon>Metazoa</taxon>
        <taxon>Ecdysozoa</taxon>
        <taxon>Arthropoda</taxon>
        <taxon>Hexapoda</taxon>
        <taxon>Insecta</taxon>
        <taxon>Pterygota</taxon>
        <taxon>Neoptera</taxon>
        <taxon>Endopterygota</taxon>
        <taxon>Diptera</taxon>
        <taxon>Nematocera</taxon>
        <taxon>Culicoidea</taxon>
        <taxon>Culicidae</taxon>
        <taxon>Culicinae</taxon>
        <taxon>Aedini</taxon>
        <taxon>Aedes</taxon>
        <taxon>Stegomyia</taxon>
    </lineage>
</organism>
<sequence>MISCLALGGFILALLPQLVGSFFRVMALKEIVVIFAMAFIALNAAPVDDSSAATIVRQEFVRTDDGYRFEYETSDGQTRQEEGKLVTDADGKQYMKVHGSFSYIGPDGNTYYGSYEADKDGYQFTPTEPSVGIPNSALLSLVG</sequence>
<dbReference type="InterPro" id="IPR000618">
    <property type="entry name" value="Insect_cuticle"/>
</dbReference>
<dbReference type="InterPro" id="IPR050468">
    <property type="entry name" value="Cuticle_Struct_Prot"/>
</dbReference>
<name>A0ABM1ZAQ5_AEDAL</name>
<dbReference type="EnsemblMetazoa" id="AALFPA23_016683.R24344">
    <property type="protein sequence ID" value="AALFPA23_016683.P24344"/>
    <property type="gene ID" value="AALFPA23_016683"/>
</dbReference>
<dbReference type="RefSeq" id="XP_062705266.1">
    <property type="nucleotide sequence ID" value="XM_062849282.1"/>
</dbReference>
<dbReference type="Proteomes" id="UP000069940">
    <property type="component" value="Unassembled WGS sequence"/>
</dbReference>
<evidence type="ECO:0000313" key="3">
    <source>
        <dbReference type="Proteomes" id="UP000069940"/>
    </source>
</evidence>
<dbReference type="GeneID" id="109399172"/>
<dbReference type="PROSITE" id="PS51155">
    <property type="entry name" value="CHIT_BIND_RR_2"/>
    <property type="match status" value="1"/>
</dbReference>
<dbReference type="Pfam" id="PF00379">
    <property type="entry name" value="Chitin_bind_4"/>
    <property type="match status" value="1"/>
</dbReference>
<keyword evidence="1" id="KW-0193">Cuticle</keyword>
<evidence type="ECO:0000256" key="1">
    <source>
        <dbReference type="PROSITE-ProRule" id="PRU00497"/>
    </source>
</evidence>
<dbReference type="PANTHER" id="PTHR10380:SF192">
    <property type="entry name" value="GEO02312P1"/>
    <property type="match status" value="1"/>
</dbReference>
<dbReference type="PANTHER" id="PTHR10380">
    <property type="entry name" value="CUTICLE PROTEIN"/>
    <property type="match status" value="1"/>
</dbReference>
<accession>A0ABM1ZAQ5</accession>
<proteinExistence type="predicted"/>
<reference evidence="3" key="1">
    <citation type="journal article" date="2015" name="Proc. Natl. Acad. Sci. U.S.A.">
        <title>Genome sequence of the Asian Tiger mosquito, Aedes albopictus, reveals insights into its biology, genetics, and evolution.</title>
        <authorList>
            <person name="Chen X.G."/>
            <person name="Jiang X."/>
            <person name="Gu J."/>
            <person name="Xu M."/>
            <person name="Wu Y."/>
            <person name="Deng Y."/>
            <person name="Zhang C."/>
            <person name="Bonizzoni M."/>
            <person name="Dermauw W."/>
            <person name="Vontas J."/>
            <person name="Armbruster P."/>
            <person name="Huang X."/>
            <person name="Yang Y."/>
            <person name="Zhang H."/>
            <person name="He W."/>
            <person name="Peng H."/>
            <person name="Liu Y."/>
            <person name="Wu K."/>
            <person name="Chen J."/>
            <person name="Lirakis M."/>
            <person name="Topalis P."/>
            <person name="Van Leeuwen T."/>
            <person name="Hall A.B."/>
            <person name="Jiang X."/>
            <person name="Thorpe C."/>
            <person name="Mueller R.L."/>
            <person name="Sun C."/>
            <person name="Waterhouse R.M."/>
            <person name="Yan G."/>
            <person name="Tu Z.J."/>
            <person name="Fang X."/>
            <person name="James A.A."/>
        </authorList>
    </citation>
    <scope>NUCLEOTIDE SEQUENCE [LARGE SCALE GENOMIC DNA]</scope>
    <source>
        <strain evidence="3">Foshan</strain>
    </source>
</reference>
<reference evidence="2" key="2">
    <citation type="submission" date="2025-05" db="UniProtKB">
        <authorList>
            <consortium name="EnsemblMetazoa"/>
        </authorList>
    </citation>
    <scope>IDENTIFICATION</scope>
    <source>
        <strain evidence="2">Foshan</strain>
    </source>
</reference>
<protein>
    <submittedName>
        <fullName evidence="2">Uncharacterized protein</fullName>
    </submittedName>
</protein>
<keyword evidence="3" id="KW-1185">Reference proteome</keyword>
<dbReference type="PRINTS" id="PR00947">
    <property type="entry name" value="CUTICLE"/>
</dbReference>